<gene>
    <name evidence="1" type="ORF">H8S59_25420</name>
</gene>
<evidence type="ECO:0000313" key="2">
    <source>
        <dbReference type="Proteomes" id="UP000651852"/>
    </source>
</evidence>
<organism evidence="1 2">
    <name type="scientific">Pseudomonas folii</name>
    <dbReference type="NCBI Taxonomy" id="2762593"/>
    <lineage>
        <taxon>Bacteria</taxon>
        <taxon>Pseudomonadati</taxon>
        <taxon>Pseudomonadota</taxon>
        <taxon>Gammaproteobacteria</taxon>
        <taxon>Pseudomonadales</taxon>
        <taxon>Pseudomonadaceae</taxon>
        <taxon>Pseudomonas</taxon>
    </lineage>
</organism>
<dbReference type="RefSeq" id="WP_187523217.1">
    <property type="nucleotide sequence ID" value="NZ_JACONW010000221.1"/>
</dbReference>
<accession>A0ABR7B7G3</accession>
<protein>
    <recommendedName>
        <fullName evidence="3">Histidine kinase</fullName>
    </recommendedName>
</protein>
<proteinExistence type="predicted"/>
<name>A0ABR7B7G3_9PSED</name>
<keyword evidence="2" id="KW-1185">Reference proteome</keyword>
<reference evidence="1 2" key="1">
    <citation type="submission" date="2020-08" db="EMBL/GenBank/DDBJ databases">
        <title>Putative novel bacterial strains isolated from necrotic wheat leaf tissues caused by Xanthomonas translucens.</title>
        <authorList>
            <person name="Tambong J.T."/>
        </authorList>
    </citation>
    <scope>NUCLEOTIDE SEQUENCE [LARGE SCALE GENOMIC DNA]</scope>
    <source>
        <strain evidence="1 2">DOAB 1069</strain>
    </source>
</reference>
<dbReference type="Gene3D" id="1.20.120.160">
    <property type="entry name" value="HPT domain"/>
    <property type="match status" value="1"/>
</dbReference>
<comment type="caution">
    <text evidence="1">The sequence shown here is derived from an EMBL/GenBank/DDBJ whole genome shotgun (WGS) entry which is preliminary data.</text>
</comment>
<dbReference type="InterPro" id="IPR036641">
    <property type="entry name" value="HPT_dom_sf"/>
</dbReference>
<dbReference type="Proteomes" id="UP000651852">
    <property type="component" value="Unassembled WGS sequence"/>
</dbReference>
<sequence length="145" mass="16353">MLNAKEWQQTHPDFFDESQLLLGTCQECLAHLEMISNDQDAVECLLRTLFKLSETADNALIPSTADFARQLRGMLSVAYPTIRLTDDALQTLENCLTLLAWQLELIDPHTGQLLLDDTEQKELLGQLAYTCGLEACEPVQEQLRS</sequence>
<evidence type="ECO:0000313" key="1">
    <source>
        <dbReference type="EMBL" id="MBC3953126.1"/>
    </source>
</evidence>
<evidence type="ECO:0008006" key="3">
    <source>
        <dbReference type="Google" id="ProtNLM"/>
    </source>
</evidence>
<dbReference type="EMBL" id="JACONW010000221">
    <property type="protein sequence ID" value="MBC3953126.1"/>
    <property type="molecule type" value="Genomic_DNA"/>
</dbReference>